<dbReference type="SUPFAM" id="SSF47336">
    <property type="entry name" value="ACP-like"/>
    <property type="match status" value="1"/>
</dbReference>
<dbReference type="InterPro" id="IPR042099">
    <property type="entry name" value="ANL_N_sf"/>
</dbReference>
<dbReference type="PROSITE" id="PS00455">
    <property type="entry name" value="AMP_BINDING"/>
    <property type="match status" value="1"/>
</dbReference>
<dbReference type="InterPro" id="IPR009081">
    <property type="entry name" value="PP-bd_ACP"/>
</dbReference>
<evidence type="ECO:0000256" key="2">
    <source>
        <dbReference type="ARBA" id="ARBA00018769"/>
    </source>
</evidence>
<dbReference type="InterPro" id="IPR036736">
    <property type="entry name" value="ACP-like_sf"/>
</dbReference>
<evidence type="ECO:0000259" key="6">
    <source>
        <dbReference type="PROSITE" id="PS50075"/>
    </source>
</evidence>
<evidence type="ECO:0000256" key="3">
    <source>
        <dbReference type="ARBA" id="ARBA00022450"/>
    </source>
</evidence>
<dbReference type="Pfam" id="PF07993">
    <property type="entry name" value="NAD_binding_4"/>
    <property type="match status" value="1"/>
</dbReference>
<evidence type="ECO:0000256" key="1">
    <source>
        <dbReference type="ARBA" id="ARBA00012873"/>
    </source>
</evidence>
<accession>A0A183CWW3</accession>
<proteinExistence type="predicted"/>
<dbReference type="GO" id="GO:0004312">
    <property type="term" value="F:fatty acid synthase activity"/>
    <property type="evidence" value="ECO:0007669"/>
    <property type="project" value="UniProtKB-EC"/>
</dbReference>
<dbReference type="InterPro" id="IPR013120">
    <property type="entry name" value="FAR_NAD-bd"/>
</dbReference>
<dbReference type="WBParaSite" id="GPUH_0000095401-mRNA-1">
    <property type="protein sequence ID" value="GPUH_0000095401-mRNA-1"/>
    <property type="gene ID" value="GPUH_0000095401"/>
</dbReference>
<dbReference type="Gene3D" id="1.10.1200.10">
    <property type="entry name" value="ACP-like"/>
    <property type="match status" value="1"/>
</dbReference>
<dbReference type="Pfam" id="PF13193">
    <property type="entry name" value="AMP-binding_C"/>
    <property type="match status" value="1"/>
</dbReference>
<dbReference type="PANTHER" id="PTHR44845">
    <property type="entry name" value="CARRIER DOMAIN-CONTAINING PROTEIN"/>
    <property type="match status" value="1"/>
</dbReference>
<sequence>LVPIYTFDSPPSHPSPSIELPEVTADDRAYVVYSSGTTGKPKGIECPHRGAVLSYKYRFHKYPYEEGEREACNVFFVWELFRPILKGIRMHVIPDNVIYDPPQLCRFLNAKKITRMLFTPSLLEAVLDTQTPETIRGAFSSFGTIFLCGEVVTYSLLRRIIDILPELQIFVGGPTLATGYINRPELNRSRFVSVPEELQSELGERMYRTGDWGYLLPDSILEICGRCDSLVKIRGYSIEMLAVEAAILELPYVKSCVVVSVGSEGSDKQLAAYAVLNKTVSRKQMRADLKKRLPFYMVPNYFVYLDSLPVVPSSSKIDKHALPAIDMQNDVVEANALPKTATEERLAKVWAEVLSRSVIDIQESFFDLGGHSLMAARLLRKVEDEFGVALSMRDLFATGTVSSMARLIDHNENDVLEQSISLAHQVKIHDYKDNVMDLHLRAFWRSTEWDYRFSRGTVLLTGVTGFIGSHLLVKLLLTSKARVICLIRESTAVSVQSRLETNIEKSGLMTNTVANLLKTRVKAIAGDVALIHLGLTEEDYLFLTYEVDTVVHAAAYVNLIYPYQALHGINVLGTRNILDFCHQNKIKPLHYIRYIVYFIRSQQF</sequence>
<dbReference type="PANTHER" id="PTHR44845:SF6">
    <property type="entry name" value="BETA-ALANINE-ACTIVATING ENZYME"/>
    <property type="match status" value="1"/>
</dbReference>
<evidence type="ECO:0000256" key="4">
    <source>
        <dbReference type="ARBA" id="ARBA00022553"/>
    </source>
</evidence>
<dbReference type="GO" id="GO:0031177">
    <property type="term" value="F:phosphopantetheine binding"/>
    <property type="evidence" value="ECO:0007669"/>
    <property type="project" value="InterPro"/>
</dbReference>
<name>A0A183CWW3_9BILA</name>
<dbReference type="Gene3D" id="3.40.50.12780">
    <property type="entry name" value="N-terminal domain of ligase-like"/>
    <property type="match status" value="2"/>
</dbReference>
<dbReference type="SMART" id="SM00823">
    <property type="entry name" value="PKS_PP"/>
    <property type="match status" value="1"/>
</dbReference>
<feature type="domain" description="Carrier" evidence="6">
    <location>
        <begin position="337"/>
        <end position="412"/>
    </location>
</feature>
<dbReference type="EC" id="2.3.1.85" evidence="1"/>
<keyword evidence="4" id="KW-0597">Phosphoprotein</keyword>
<dbReference type="PROSITE" id="PS00012">
    <property type="entry name" value="PHOSPHOPANTETHEINE"/>
    <property type="match status" value="1"/>
</dbReference>
<keyword evidence="3" id="KW-0596">Phosphopantetheine</keyword>
<dbReference type="InterPro" id="IPR020845">
    <property type="entry name" value="AMP-binding_CS"/>
</dbReference>
<organism evidence="7">
    <name type="scientific">Gongylonema pulchrum</name>
    <dbReference type="NCBI Taxonomy" id="637853"/>
    <lineage>
        <taxon>Eukaryota</taxon>
        <taxon>Metazoa</taxon>
        <taxon>Ecdysozoa</taxon>
        <taxon>Nematoda</taxon>
        <taxon>Chromadorea</taxon>
        <taxon>Rhabditida</taxon>
        <taxon>Spirurina</taxon>
        <taxon>Spiruromorpha</taxon>
        <taxon>Spiruroidea</taxon>
        <taxon>Gongylonematidae</taxon>
        <taxon>Gongylonema</taxon>
    </lineage>
</organism>
<dbReference type="Gene3D" id="3.30.300.30">
    <property type="match status" value="1"/>
</dbReference>
<dbReference type="InterPro" id="IPR006162">
    <property type="entry name" value="Ppantetheine_attach_site"/>
</dbReference>
<dbReference type="InterPro" id="IPR000873">
    <property type="entry name" value="AMP-dep_synth/lig_dom"/>
</dbReference>
<dbReference type="PROSITE" id="PS50075">
    <property type="entry name" value="CARRIER"/>
    <property type="match status" value="1"/>
</dbReference>
<dbReference type="AlphaFoldDB" id="A0A183CWW3"/>
<dbReference type="SUPFAM" id="SSF51735">
    <property type="entry name" value="NAD(P)-binding Rossmann-fold domains"/>
    <property type="match status" value="1"/>
</dbReference>
<dbReference type="Pfam" id="PF00550">
    <property type="entry name" value="PP-binding"/>
    <property type="match status" value="1"/>
</dbReference>
<comment type="catalytic activity">
    <reaction evidence="5">
        <text>acetyl-CoA + n malonyl-CoA + 2n NADPH + 2n H(+) = a long-chain fatty acid + (n+1) CoA + n CO2 + 2n NADP(+).</text>
        <dbReference type="EC" id="2.3.1.85"/>
    </reaction>
</comment>
<dbReference type="InterPro" id="IPR020806">
    <property type="entry name" value="PKS_PP-bd"/>
</dbReference>
<dbReference type="FunFam" id="1.10.1200.10:FF:000005">
    <property type="entry name" value="Nonribosomal peptide synthetase 1"/>
    <property type="match status" value="1"/>
</dbReference>
<dbReference type="SUPFAM" id="SSF56801">
    <property type="entry name" value="Acetyl-CoA synthetase-like"/>
    <property type="match status" value="1"/>
</dbReference>
<dbReference type="InterPro" id="IPR036291">
    <property type="entry name" value="NAD(P)-bd_dom_sf"/>
</dbReference>
<evidence type="ECO:0000256" key="5">
    <source>
        <dbReference type="ARBA" id="ARBA00044883"/>
    </source>
</evidence>
<dbReference type="InterPro" id="IPR045851">
    <property type="entry name" value="AMP-bd_C_sf"/>
</dbReference>
<dbReference type="Gene3D" id="3.40.50.720">
    <property type="entry name" value="NAD(P)-binding Rossmann-like Domain"/>
    <property type="match status" value="1"/>
</dbReference>
<evidence type="ECO:0000313" key="7">
    <source>
        <dbReference type="WBParaSite" id="GPUH_0000095401-mRNA-1"/>
    </source>
</evidence>
<protein>
    <recommendedName>
        <fullName evidence="2">Fatty acid synthase</fullName>
        <ecNumber evidence="1">2.3.1.85</ecNumber>
    </recommendedName>
</protein>
<reference evidence="7" key="1">
    <citation type="submission" date="2016-06" db="UniProtKB">
        <authorList>
            <consortium name="WormBaseParasite"/>
        </authorList>
    </citation>
    <scope>IDENTIFICATION</scope>
</reference>
<dbReference type="Pfam" id="PF00501">
    <property type="entry name" value="AMP-binding"/>
    <property type="match status" value="1"/>
</dbReference>
<dbReference type="InterPro" id="IPR025110">
    <property type="entry name" value="AMP-bd_C"/>
</dbReference>